<accession>A0A645HDK1</accession>
<organism evidence="1">
    <name type="scientific">bioreactor metagenome</name>
    <dbReference type="NCBI Taxonomy" id="1076179"/>
    <lineage>
        <taxon>unclassified sequences</taxon>
        <taxon>metagenomes</taxon>
        <taxon>ecological metagenomes</taxon>
    </lineage>
</organism>
<comment type="caution">
    <text evidence="1">The sequence shown here is derived from an EMBL/GenBank/DDBJ whole genome shotgun (WGS) entry which is preliminary data.</text>
</comment>
<gene>
    <name evidence="1" type="ORF">SDC9_184311</name>
</gene>
<sequence>MAQAVEESHAVKAGTLNPELKAVDDTEIYLERVNTSYAYESFKKFMVKEGIN</sequence>
<name>A0A645HDK1_9ZZZZ</name>
<reference evidence="1" key="1">
    <citation type="submission" date="2019-08" db="EMBL/GenBank/DDBJ databases">
        <authorList>
            <person name="Kucharzyk K."/>
            <person name="Murdoch R.W."/>
            <person name="Higgins S."/>
            <person name="Loffler F."/>
        </authorList>
    </citation>
    <scope>NUCLEOTIDE SEQUENCE</scope>
</reference>
<dbReference type="EMBL" id="VSSQ01091148">
    <property type="protein sequence ID" value="MPN36800.1"/>
    <property type="molecule type" value="Genomic_DNA"/>
</dbReference>
<evidence type="ECO:0000313" key="1">
    <source>
        <dbReference type="EMBL" id="MPN36800.1"/>
    </source>
</evidence>
<proteinExistence type="predicted"/>
<protein>
    <submittedName>
        <fullName evidence="1">Uncharacterized protein</fullName>
    </submittedName>
</protein>
<dbReference type="AlphaFoldDB" id="A0A645HDK1"/>